<reference evidence="5" key="1">
    <citation type="submission" date="2012-05" db="EMBL/GenBank/DDBJ databases">
        <title>Whole Genome Assembly of Lutzomyia longipalpis.</title>
        <authorList>
            <person name="Richards S."/>
            <person name="Qu C."/>
            <person name="Dillon R."/>
            <person name="Worley K."/>
            <person name="Scherer S."/>
            <person name="Batterton M."/>
            <person name="Taylor A."/>
            <person name="Hawes A."/>
            <person name="Hernandez B."/>
            <person name="Kovar C."/>
            <person name="Mandapat C."/>
            <person name="Pham C."/>
            <person name="Qu C."/>
            <person name="Jing C."/>
            <person name="Bess C."/>
            <person name="Bandaranaike D."/>
            <person name="Ngo D."/>
            <person name="Ongeri F."/>
            <person name="Arias F."/>
            <person name="Lara F."/>
            <person name="Weissenberger G."/>
            <person name="Kamau G."/>
            <person name="Han H."/>
            <person name="Shen H."/>
            <person name="Dinh H."/>
            <person name="Khalil I."/>
            <person name="Jones J."/>
            <person name="Shafer J."/>
            <person name="Jayaseelan J."/>
            <person name="Quiroz J."/>
            <person name="Blankenburg K."/>
            <person name="Nguyen L."/>
            <person name="Jackson L."/>
            <person name="Francisco L."/>
            <person name="Tang L.-Y."/>
            <person name="Pu L.-L."/>
            <person name="Perales L."/>
            <person name="Lorensuhewa L."/>
            <person name="Munidasa M."/>
            <person name="Coyle M."/>
            <person name="Taylor M."/>
            <person name="Puazo M."/>
            <person name="Firestine M."/>
            <person name="Scheel M."/>
            <person name="Javaid M."/>
            <person name="Wang M."/>
            <person name="Li M."/>
            <person name="Tabassum N."/>
            <person name="Saada N."/>
            <person name="Osuji N."/>
            <person name="Aqrawi P."/>
            <person name="Fu Q."/>
            <person name="Thornton R."/>
            <person name="Raj R."/>
            <person name="Goodspeed R."/>
            <person name="Mata R."/>
            <person name="Najjar R."/>
            <person name="Gubbala S."/>
            <person name="Lee S."/>
            <person name="Denson S."/>
            <person name="Patil S."/>
            <person name="Macmil S."/>
            <person name="Qi S."/>
            <person name="Matskevitch T."/>
            <person name="Palculict T."/>
            <person name="Mathew T."/>
            <person name="Vee V."/>
            <person name="Velamala V."/>
            <person name="Korchina V."/>
            <person name="Cai W."/>
            <person name="Liu W."/>
            <person name="Dai W."/>
            <person name="Zou X."/>
            <person name="Zhu Y."/>
            <person name="Zhang Y."/>
            <person name="Wu Y.-Q."/>
            <person name="Xin Y."/>
            <person name="Nazarath L."/>
            <person name="Kovar C."/>
            <person name="Han Y."/>
            <person name="Muzny D."/>
            <person name="Gibbs R."/>
        </authorList>
    </citation>
    <scope>NUCLEOTIDE SEQUENCE [LARGE SCALE GENOMIC DNA]</scope>
    <source>
        <strain evidence="5">Jacobina</strain>
    </source>
</reference>
<proteinExistence type="predicted"/>
<name>A0A1B0CTN2_LUTLO</name>
<accession>A0A1B0CTN2</accession>
<feature type="region of interest" description="Disordered" evidence="1">
    <location>
        <begin position="1"/>
        <end position="26"/>
    </location>
</feature>
<dbReference type="VEuPathDB" id="VectorBase:LLONM1_009156"/>
<reference evidence="4" key="3">
    <citation type="submission" date="2020-05" db="UniProtKB">
        <authorList>
            <consortium name="EnsemblMetazoa"/>
        </authorList>
    </citation>
    <scope>IDENTIFICATION</scope>
    <source>
        <strain evidence="4">Jacobina</strain>
    </source>
</reference>
<dbReference type="OrthoDB" id="636773at2759"/>
<dbReference type="InterPro" id="IPR000210">
    <property type="entry name" value="BTB/POZ_dom"/>
</dbReference>
<evidence type="ECO:0000313" key="4">
    <source>
        <dbReference type="EnsemblMetazoa" id="LLOJ008232-PA"/>
    </source>
</evidence>
<evidence type="ECO:0000259" key="2">
    <source>
        <dbReference type="PROSITE" id="PS50097"/>
    </source>
</evidence>
<dbReference type="EMBL" id="AJWK01027788">
    <property type="status" value="NOT_ANNOTATED_CDS"/>
    <property type="molecule type" value="Genomic_DNA"/>
</dbReference>
<dbReference type="PANTHER" id="PTHR45774">
    <property type="entry name" value="BTB/POZ DOMAIN-CONTAINING"/>
    <property type="match status" value="1"/>
</dbReference>
<dbReference type="RefSeq" id="XP_055678182.1">
    <property type="nucleotide sequence ID" value="XM_055822207.1"/>
</dbReference>
<feature type="compositionally biased region" description="Polar residues" evidence="1">
    <location>
        <begin position="15"/>
        <end position="26"/>
    </location>
</feature>
<feature type="domain" description="BTB" evidence="2">
    <location>
        <begin position="36"/>
        <end position="106"/>
    </location>
</feature>
<dbReference type="EMBL" id="GITU01009034">
    <property type="protein sequence ID" value="MBC1177737.1"/>
    <property type="molecule type" value="Transcribed_RNA"/>
</dbReference>
<sequence length="337" mass="38476">MSEGIRTRSKDNRRSNSTSQKTGNVRQVHFKSSLSSDLTFLFPDNDGSKLMVEKHRLMDKSDVFRAQFATSLKDSHVHLITINDISFNTFLLMINHLYDQKVAINEENCLEMLYASRKYCINTLTYDIIKFLVGFIKKENLAEHFEAIDKFGLKMLNEHMVNICTTSPLMIIERLTISSPHKRILEIILQSSCLPCSEFDLYRTILRMLKREFRRLRKPIIEEEFRKELGSMVYLIRFPSMTSKELIACGMKPSLLSGQELIDIQLWVEGQVFTNTLQHFSASPRFAKAIPHTNRNASLSSSNASTCAIENAPSTTQRNASNSNVCTCGMCITPPTP</sequence>
<dbReference type="PROSITE" id="PS50097">
    <property type="entry name" value="BTB"/>
    <property type="match status" value="1"/>
</dbReference>
<dbReference type="CDD" id="cd18186">
    <property type="entry name" value="BTB_POZ_ZBTB_KLHL-like"/>
    <property type="match status" value="1"/>
</dbReference>
<dbReference type="PANTHER" id="PTHR45774:SF3">
    <property type="entry name" value="BTB (POZ) DOMAIN-CONTAINING 2B-RELATED"/>
    <property type="match status" value="1"/>
</dbReference>
<dbReference type="GO" id="GO:0016853">
    <property type="term" value="F:isomerase activity"/>
    <property type="evidence" value="ECO:0007669"/>
    <property type="project" value="UniProtKB-KW"/>
</dbReference>
<keyword evidence="5" id="KW-1185">Reference proteome</keyword>
<evidence type="ECO:0000256" key="1">
    <source>
        <dbReference type="SAM" id="MobiDB-lite"/>
    </source>
</evidence>
<dbReference type="VEuPathDB" id="VectorBase:LLOJ008232"/>
<feature type="compositionally biased region" description="Basic and acidic residues" evidence="1">
    <location>
        <begin position="1"/>
        <end position="14"/>
    </location>
</feature>
<dbReference type="GeneID" id="129786940"/>
<reference evidence="3" key="2">
    <citation type="journal article" date="2020" name="BMC">
        <title>Leishmania infection induces a limited differential gene expression in the sand fly midgut.</title>
        <authorList>
            <person name="Coutinho-Abreu I.V."/>
            <person name="Serafim T.D."/>
            <person name="Meneses C."/>
            <person name="Kamhawi S."/>
            <person name="Oliveira F."/>
            <person name="Valenzuela J.G."/>
        </authorList>
    </citation>
    <scope>NUCLEOTIDE SEQUENCE</scope>
    <source>
        <strain evidence="3">Jacobina</strain>
        <tissue evidence="3">Midgut</tissue>
    </source>
</reference>
<dbReference type="InterPro" id="IPR011333">
    <property type="entry name" value="SKP1/BTB/POZ_sf"/>
</dbReference>
<protein>
    <submittedName>
        <fullName evidence="3">Putative topoisomerase top1-interacting protein btbd1</fullName>
    </submittedName>
</protein>
<dbReference type="EnsemblMetazoa" id="LLOJ008232-RA">
    <property type="protein sequence ID" value="LLOJ008232-PA"/>
    <property type="gene ID" value="LLOJ008232"/>
</dbReference>
<dbReference type="SMART" id="SM00225">
    <property type="entry name" value="BTB"/>
    <property type="match status" value="1"/>
</dbReference>
<organism evidence="4 5">
    <name type="scientific">Lutzomyia longipalpis</name>
    <name type="common">Sand fly</name>
    <dbReference type="NCBI Taxonomy" id="7200"/>
    <lineage>
        <taxon>Eukaryota</taxon>
        <taxon>Metazoa</taxon>
        <taxon>Ecdysozoa</taxon>
        <taxon>Arthropoda</taxon>
        <taxon>Hexapoda</taxon>
        <taxon>Insecta</taxon>
        <taxon>Pterygota</taxon>
        <taxon>Neoptera</taxon>
        <taxon>Endopterygota</taxon>
        <taxon>Diptera</taxon>
        <taxon>Nematocera</taxon>
        <taxon>Psychodoidea</taxon>
        <taxon>Psychodidae</taxon>
        <taxon>Lutzomyia</taxon>
        <taxon>Lutzomyia</taxon>
    </lineage>
</organism>
<dbReference type="Gene3D" id="3.30.710.10">
    <property type="entry name" value="Potassium Channel Kv1.1, Chain A"/>
    <property type="match status" value="1"/>
</dbReference>
<dbReference type="AlphaFoldDB" id="A0A1B0CTN2"/>
<keyword evidence="3" id="KW-0413">Isomerase</keyword>
<evidence type="ECO:0000313" key="5">
    <source>
        <dbReference type="Proteomes" id="UP000092461"/>
    </source>
</evidence>
<dbReference type="KEGG" id="lll:129786940"/>
<dbReference type="Proteomes" id="UP000092461">
    <property type="component" value="Unassembled WGS sequence"/>
</dbReference>
<evidence type="ECO:0000313" key="3">
    <source>
        <dbReference type="EMBL" id="MBC1177737.1"/>
    </source>
</evidence>
<dbReference type="SUPFAM" id="SSF54695">
    <property type="entry name" value="POZ domain"/>
    <property type="match status" value="1"/>
</dbReference>
<dbReference type="Pfam" id="PF00651">
    <property type="entry name" value="BTB"/>
    <property type="match status" value="1"/>
</dbReference>